<evidence type="ECO:0000256" key="6">
    <source>
        <dbReference type="ARBA" id="ARBA00022737"/>
    </source>
</evidence>
<keyword evidence="12" id="KW-1185">Reference proteome</keyword>
<dbReference type="OrthoDB" id="5428259at2759"/>
<gene>
    <name evidence="11" type="ORF">OIU85_026495</name>
</gene>
<comment type="caution">
    <text evidence="11">The sequence shown here is derived from an EMBL/GenBank/DDBJ whole genome shotgun (WGS) entry which is preliminary data.</text>
</comment>
<name>A0A9Q0TNU5_SALVM</name>
<keyword evidence="5" id="KW-0479">Metal-binding</keyword>
<keyword evidence="3" id="KW-0637">Prenyltransferase</keyword>
<evidence type="ECO:0000256" key="3">
    <source>
        <dbReference type="ARBA" id="ARBA00022602"/>
    </source>
</evidence>
<dbReference type="InterPro" id="IPR001330">
    <property type="entry name" value="Prenyltrans"/>
</dbReference>
<dbReference type="SUPFAM" id="SSF48239">
    <property type="entry name" value="Terpenoid cyclases/Protein prenyltransferases"/>
    <property type="match status" value="1"/>
</dbReference>
<keyword evidence="7" id="KW-0862">Zinc</keyword>
<dbReference type="GO" id="GO:0004663">
    <property type="term" value="F:Rab geranylgeranyltransferase activity"/>
    <property type="evidence" value="ECO:0007669"/>
    <property type="project" value="TreeGrafter"/>
</dbReference>
<evidence type="ECO:0000259" key="10">
    <source>
        <dbReference type="Pfam" id="PF00432"/>
    </source>
</evidence>
<accession>A0A9Q0TNU5</accession>
<evidence type="ECO:0000256" key="5">
    <source>
        <dbReference type="ARBA" id="ARBA00022723"/>
    </source>
</evidence>
<dbReference type="PANTHER" id="PTHR11774">
    <property type="entry name" value="GERANYLGERANYL TRANSFERASE TYPE BETA SUBUNIT"/>
    <property type="match status" value="1"/>
</dbReference>
<evidence type="ECO:0000256" key="2">
    <source>
        <dbReference type="ARBA" id="ARBA00010497"/>
    </source>
</evidence>
<keyword evidence="6" id="KW-0677">Repeat</keyword>
<proteinExistence type="inferred from homology"/>
<dbReference type="GO" id="GO:0046872">
    <property type="term" value="F:metal ion binding"/>
    <property type="evidence" value="ECO:0007669"/>
    <property type="project" value="UniProtKB-KW"/>
</dbReference>
<comment type="similarity">
    <text evidence="2">Belongs to the protein prenyltransferase subunit beta family.</text>
</comment>
<evidence type="ECO:0000256" key="8">
    <source>
        <dbReference type="ARBA" id="ARBA00030816"/>
    </source>
</evidence>
<dbReference type="GO" id="GO:0005968">
    <property type="term" value="C:Rab-protein geranylgeranyltransferase complex"/>
    <property type="evidence" value="ECO:0007669"/>
    <property type="project" value="TreeGrafter"/>
</dbReference>
<reference evidence="11" key="1">
    <citation type="submission" date="2022-11" db="EMBL/GenBank/DDBJ databases">
        <authorList>
            <person name="Hyden B.L."/>
            <person name="Feng K."/>
            <person name="Yates T."/>
            <person name="Jawdy S."/>
            <person name="Smart L.B."/>
            <person name="Muchero W."/>
        </authorList>
    </citation>
    <scope>NUCLEOTIDE SEQUENCE</scope>
    <source>
        <tissue evidence="11">Shoot tip</tissue>
    </source>
</reference>
<dbReference type="InterPro" id="IPR008930">
    <property type="entry name" value="Terpenoid_cyclase/PrenylTrfase"/>
</dbReference>
<feature type="domain" description="Prenyltransferase alpha-alpha toroid" evidence="10">
    <location>
        <begin position="55"/>
        <end position="95"/>
    </location>
</feature>
<evidence type="ECO:0000256" key="7">
    <source>
        <dbReference type="ARBA" id="ARBA00022833"/>
    </source>
</evidence>
<evidence type="ECO:0000256" key="4">
    <source>
        <dbReference type="ARBA" id="ARBA00022679"/>
    </source>
</evidence>
<evidence type="ECO:0000313" key="11">
    <source>
        <dbReference type="EMBL" id="KAJ6714995.1"/>
    </source>
</evidence>
<dbReference type="PANTHER" id="PTHR11774:SF11">
    <property type="entry name" value="GERANYLGERANYL TRANSFERASE TYPE-2 SUBUNIT BETA"/>
    <property type="match status" value="1"/>
</dbReference>
<evidence type="ECO:0000256" key="9">
    <source>
        <dbReference type="ARBA" id="ARBA00032766"/>
    </source>
</evidence>
<dbReference type="Pfam" id="PF00432">
    <property type="entry name" value="Prenyltrans"/>
    <property type="match status" value="2"/>
</dbReference>
<dbReference type="EMBL" id="JAPFFL010000007">
    <property type="protein sequence ID" value="KAJ6714995.1"/>
    <property type="molecule type" value="Genomic_DNA"/>
</dbReference>
<protein>
    <recommendedName>
        <fullName evidence="8">Geranylgeranyl transferase type II subunit beta</fullName>
    </recommendedName>
    <alternativeName>
        <fullName evidence="9">Type II protein geranyl-geranyltransferase subunit beta</fullName>
    </alternativeName>
</protein>
<feature type="domain" description="Prenyltransferase alpha-alpha toroid" evidence="10">
    <location>
        <begin position="3"/>
        <end position="51"/>
    </location>
</feature>
<dbReference type="Proteomes" id="UP001151529">
    <property type="component" value="Chromosome 1"/>
</dbReference>
<keyword evidence="4 11" id="KW-0808">Transferase</keyword>
<organism evidence="11 12">
    <name type="scientific">Salix viminalis</name>
    <name type="common">Common osier</name>
    <name type="synonym">Basket willow</name>
    <dbReference type="NCBI Taxonomy" id="40686"/>
    <lineage>
        <taxon>Eukaryota</taxon>
        <taxon>Viridiplantae</taxon>
        <taxon>Streptophyta</taxon>
        <taxon>Embryophyta</taxon>
        <taxon>Tracheophyta</taxon>
        <taxon>Spermatophyta</taxon>
        <taxon>Magnoliopsida</taxon>
        <taxon>eudicotyledons</taxon>
        <taxon>Gunneridae</taxon>
        <taxon>Pentapetalae</taxon>
        <taxon>rosids</taxon>
        <taxon>fabids</taxon>
        <taxon>Malpighiales</taxon>
        <taxon>Salicaceae</taxon>
        <taxon>Saliceae</taxon>
        <taxon>Salix</taxon>
    </lineage>
</organism>
<evidence type="ECO:0000313" key="12">
    <source>
        <dbReference type="Proteomes" id="UP001151529"/>
    </source>
</evidence>
<dbReference type="Gene3D" id="1.50.10.20">
    <property type="match status" value="2"/>
</dbReference>
<sequence>MNEEKAVNYIVSCKIVDGGFRCTPGGESHDGQIFYYVGALTITGSLHHVEKDLFENGGISDRPKDVVDVFHTYFRAVGLSLLEYQGLKAIDPTHALPVDVANMIFLPEIVTAKPFNKT</sequence>
<evidence type="ECO:0000256" key="1">
    <source>
        <dbReference type="ARBA" id="ARBA00001947"/>
    </source>
</evidence>
<reference evidence="11" key="2">
    <citation type="journal article" date="2023" name="Int. J. Mol. Sci.">
        <title>De Novo Assembly and Annotation of 11 Diverse Shrub Willow (Salix) Genomes Reveals Novel Gene Organization in Sex-Linked Regions.</title>
        <authorList>
            <person name="Hyden B."/>
            <person name="Feng K."/>
            <person name="Yates T.B."/>
            <person name="Jawdy S."/>
            <person name="Cereghino C."/>
            <person name="Smart L.B."/>
            <person name="Muchero W."/>
        </authorList>
    </citation>
    <scope>NUCLEOTIDE SEQUENCE [LARGE SCALE GENOMIC DNA]</scope>
    <source>
        <tissue evidence="11">Shoot tip</tissue>
    </source>
</reference>
<comment type="cofactor">
    <cofactor evidence="1">
        <name>Zn(2+)</name>
        <dbReference type="ChEBI" id="CHEBI:29105"/>
    </cofactor>
</comment>
<dbReference type="InterPro" id="IPR045089">
    <property type="entry name" value="PGGT1B-like"/>
</dbReference>
<dbReference type="AlphaFoldDB" id="A0A9Q0TNU5"/>